<protein>
    <submittedName>
        <fullName evidence="3">DUF2807 domain-containing protein</fullName>
    </submittedName>
</protein>
<reference evidence="3" key="1">
    <citation type="submission" date="2024-05" db="EMBL/GenBank/DDBJ databases">
        <title>Pontimicrobium maritimus sp. nov., isolated form sea water.</title>
        <authorList>
            <person name="Muhammad N."/>
            <person name="Vuong T.Q."/>
            <person name="Han H.L."/>
            <person name="Kim S.-G."/>
        </authorList>
    </citation>
    <scope>NUCLEOTIDE SEQUENCE</scope>
    <source>
        <strain evidence="3">SW4</strain>
    </source>
</reference>
<feature type="domain" description="Putative auto-transporter adhesin head GIN" evidence="2">
    <location>
        <begin position="43"/>
        <end position="181"/>
    </location>
</feature>
<name>A0AAU7BV77_9FLAO</name>
<proteinExistence type="predicted"/>
<dbReference type="EMBL" id="CP157199">
    <property type="protein sequence ID" value="XBG62121.1"/>
    <property type="molecule type" value="Genomic_DNA"/>
</dbReference>
<feature type="signal peptide" evidence="1">
    <location>
        <begin position="1"/>
        <end position="21"/>
    </location>
</feature>
<sequence length="282" mass="31392">MMLRKGFILALILLYNTAVFAQKKEKIKGNKNVTTQETPINSFNKILVGEDFFIDIIEGESASIFIEADDNLHDIIQFNVADSVLSFKTTKKITSSKKLSIKVIYTTSLKNIETIDDGEISSLTSINLDDVSVKSSGTSKAFLNIKSQTFNLKSSDRARVKLNVTANETKFELSDNSKLDALINADGMLIDLYQRSDAKVRGHLDKLKIRAGNSSNIEGKELVSINCEILSEDNSHVAVNVNEELFINVSGSSEIYIYDNPKITLSKFADTAKLHKKEQKKQ</sequence>
<dbReference type="RefSeq" id="WP_347925121.1">
    <property type="nucleotide sequence ID" value="NZ_CP157199.1"/>
</dbReference>
<evidence type="ECO:0000313" key="3">
    <source>
        <dbReference type="EMBL" id="XBG62121.1"/>
    </source>
</evidence>
<dbReference type="Pfam" id="PF10988">
    <property type="entry name" value="DUF2807"/>
    <property type="match status" value="1"/>
</dbReference>
<organism evidence="3">
    <name type="scientific">Pontimicrobium sp. SW4</name>
    <dbReference type="NCBI Taxonomy" id="3153519"/>
    <lineage>
        <taxon>Bacteria</taxon>
        <taxon>Pseudomonadati</taxon>
        <taxon>Bacteroidota</taxon>
        <taxon>Flavobacteriia</taxon>
        <taxon>Flavobacteriales</taxon>
        <taxon>Flavobacteriaceae</taxon>
        <taxon>Pontimicrobium</taxon>
    </lineage>
</organism>
<keyword evidence="1" id="KW-0732">Signal</keyword>
<feature type="chain" id="PRO_5043683423" evidence="1">
    <location>
        <begin position="22"/>
        <end position="282"/>
    </location>
</feature>
<dbReference type="InterPro" id="IPR021255">
    <property type="entry name" value="DUF2807"/>
</dbReference>
<evidence type="ECO:0000256" key="1">
    <source>
        <dbReference type="SAM" id="SignalP"/>
    </source>
</evidence>
<evidence type="ECO:0000259" key="2">
    <source>
        <dbReference type="Pfam" id="PF10988"/>
    </source>
</evidence>
<gene>
    <name evidence="3" type="ORF">ABGB03_04290</name>
</gene>
<accession>A0AAU7BV77</accession>
<dbReference type="AlphaFoldDB" id="A0AAU7BV77"/>
<dbReference type="Gene3D" id="2.160.20.120">
    <property type="match status" value="1"/>
</dbReference>